<sequence>MSAPLLPEDGPERSQSWRQFEDEARRLRPTAASESAAAGVVRVQAWSGEAAATPPEPPAPQPAATAAFCGLALSGGGIRSATFALGVLQAMAEARLLRRVDYLSTVSGGGYIGTWLSALIHRTDADSRRAVRQLEQPGPVGIAPSVAAAGQPGGCRDDANQTATGASEHPAIAFLRRYSNYLTPRFGLFSVDTLAAVANLSRNLLLTQSVFILFLLGLLFLPRGVVLALWQGGPPAPWLWGAVLLLLAVAARGLYRGMTWYRRPAAAGDGSSRPGPSQGQVLRGAVLPGMLAALLAAALFNDGTWLPALAGGDGALWAALVLAYPLLWLLAAGLDLPLPRGGGTAFRVSLAAALPAGALLAVLVYGYVRLLAALPPPSRPWLAVGLGAFVLWEFLCLAVALHIGLMKRALAELAREWAGRAGGMSIGIGLGWSLVALVSFYGSAFLGWLGQTLAAAGGLAWLISTVAGALAGRSPATGGKRANPWLERLLQAAPYIFIGGLLLFLSWLGEWGLRTLAGAGEQPWFLAPSLTMPGLAAVVLAASVCLLGAWALSARIDVNLFSMHQFYRNRLTRCYLGASNPQRRSDRFTDFDPADDLPLQDLAAQRPIPLLNGALNLTGSEPLEWQQRQAAPFIFSPDRCGFLLPPSSQSPEWREFLAPSRDYMSREGAHLGMAMAVSGAAANPNMGYHTEPAMAFVMALLNVRLGRWCPNPAGPFAALSSPPLGLWYLLRELFGSVNEDTGFVNVSDGGHFENLGLYELVRRRCRLIVVSDGGQDRDFQFEDLGNAIRKCRVDLGAEIDIDVRPLLPGAAPRQRLAVGRIRYWDDGRQALAGMPPTPECGVLVYLKPMVLGDEPVDVGNYAATHPDFPHQSTADQWFDEAQFESYRQLGLATGRRGFGQGPWRQDEAADDEAWVRAVAAALAPAAAAAP</sequence>
<feature type="transmembrane region" description="Helical" evidence="3">
    <location>
        <begin position="210"/>
        <end position="230"/>
    </location>
</feature>
<dbReference type="PANTHER" id="PTHR10728">
    <property type="entry name" value="CYTOSOLIC PHOSPHOLIPASE A2"/>
    <property type="match status" value="1"/>
</dbReference>
<accession>A0ABY0IV86</accession>
<name>A0ABY0IV86_9RHOO</name>
<keyword evidence="3" id="KW-0812">Transmembrane</keyword>
<evidence type="ECO:0000256" key="2">
    <source>
        <dbReference type="SAM" id="MobiDB-lite"/>
    </source>
</evidence>
<dbReference type="Gene3D" id="3.40.1090.10">
    <property type="entry name" value="Cytosolic phospholipase A2 catalytic domain"/>
    <property type="match status" value="1"/>
</dbReference>
<protein>
    <submittedName>
        <fullName evidence="5">Patatin-like phospholipase</fullName>
    </submittedName>
</protein>
<dbReference type="InterPro" id="IPR016035">
    <property type="entry name" value="Acyl_Trfase/lysoPLipase"/>
</dbReference>
<keyword evidence="1" id="KW-0443">Lipid metabolism</keyword>
<gene>
    <name evidence="5" type="ORF">EV678_1769</name>
</gene>
<feature type="transmembrane region" description="Helical" evidence="3">
    <location>
        <begin position="417"/>
        <end position="442"/>
    </location>
</feature>
<feature type="transmembrane region" description="Helical" evidence="3">
    <location>
        <begin position="380"/>
        <end position="405"/>
    </location>
</feature>
<feature type="transmembrane region" description="Helical" evidence="3">
    <location>
        <begin position="281"/>
        <end position="300"/>
    </location>
</feature>
<evidence type="ECO:0000256" key="3">
    <source>
        <dbReference type="SAM" id="Phobius"/>
    </source>
</evidence>
<dbReference type="InterPro" id="IPR002641">
    <property type="entry name" value="PNPLA_dom"/>
</dbReference>
<comment type="caution">
    <text evidence="5">The sequence shown here is derived from an EMBL/GenBank/DDBJ whole genome shotgun (WGS) entry which is preliminary data.</text>
</comment>
<dbReference type="EMBL" id="SHKM01000001">
    <property type="protein sequence ID" value="RZT90944.1"/>
    <property type="molecule type" value="Genomic_DNA"/>
</dbReference>
<dbReference type="PANTHER" id="PTHR10728:SF40">
    <property type="entry name" value="PATATIN FAMILY PROTEIN"/>
    <property type="match status" value="1"/>
</dbReference>
<evidence type="ECO:0000313" key="5">
    <source>
        <dbReference type="EMBL" id="RZT90944.1"/>
    </source>
</evidence>
<feature type="transmembrane region" description="Helical" evidence="3">
    <location>
        <begin position="448"/>
        <end position="471"/>
    </location>
</feature>
<feature type="domain" description="PNPLA" evidence="4">
    <location>
        <begin position="71"/>
        <end position="119"/>
    </location>
</feature>
<dbReference type="SUPFAM" id="SSF52151">
    <property type="entry name" value="FabD/lysophospholipase-like"/>
    <property type="match status" value="1"/>
</dbReference>
<evidence type="ECO:0000256" key="1">
    <source>
        <dbReference type="ARBA" id="ARBA00023098"/>
    </source>
</evidence>
<feature type="transmembrane region" description="Helical" evidence="3">
    <location>
        <begin position="492"/>
        <end position="509"/>
    </location>
</feature>
<dbReference type="Proteomes" id="UP000292136">
    <property type="component" value="Unassembled WGS sequence"/>
</dbReference>
<proteinExistence type="predicted"/>
<feature type="transmembrane region" description="Helical" evidence="3">
    <location>
        <begin position="315"/>
        <end position="336"/>
    </location>
</feature>
<keyword evidence="3" id="KW-1133">Transmembrane helix</keyword>
<keyword evidence="3" id="KW-0472">Membrane</keyword>
<dbReference type="RefSeq" id="WP_130459205.1">
    <property type="nucleotide sequence ID" value="NZ_SHKM01000001.1"/>
</dbReference>
<feature type="transmembrane region" description="Helical" evidence="3">
    <location>
        <begin position="348"/>
        <end position="368"/>
    </location>
</feature>
<feature type="transmembrane region" description="Helical" evidence="3">
    <location>
        <begin position="236"/>
        <end position="255"/>
    </location>
</feature>
<feature type="region of interest" description="Disordered" evidence="2">
    <location>
        <begin position="1"/>
        <end position="37"/>
    </location>
</feature>
<evidence type="ECO:0000259" key="4">
    <source>
        <dbReference type="Pfam" id="PF01734"/>
    </source>
</evidence>
<keyword evidence="6" id="KW-1185">Reference proteome</keyword>
<feature type="transmembrane region" description="Helical" evidence="3">
    <location>
        <begin position="529"/>
        <end position="552"/>
    </location>
</feature>
<organism evidence="5 6">
    <name type="scientific">Azospira oryzae</name>
    <dbReference type="NCBI Taxonomy" id="146939"/>
    <lineage>
        <taxon>Bacteria</taxon>
        <taxon>Pseudomonadati</taxon>
        <taxon>Pseudomonadota</taxon>
        <taxon>Betaproteobacteria</taxon>
        <taxon>Rhodocyclales</taxon>
        <taxon>Rhodocyclaceae</taxon>
        <taxon>Azospira</taxon>
    </lineage>
</organism>
<evidence type="ECO:0000313" key="6">
    <source>
        <dbReference type="Proteomes" id="UP000292136"/>
    </source>
</evidence>
<reference evidence="5 6" key="1">
    <citation type="submission" date="2019-02" db="EMBL/GenBank/DDBJ databases">
        <title>Genomic Encyclopedia of Type Strains, Phase IV (KMG-IV): sequencing the most valuable type-strain genomes for metagenomic binning, comparative biology and taxonomic classification.</title>
        <authorList>
            <person name="Goeker M."/>
        </authorList>
    </citation>
    <scope>NUCLEOTIDE SEQUENCE [LARGE SCALE GENOMIC DNA]</scope>
    <source>
        <strain evidence="5 6">DSM 21223</strain>
    </source>
</reference>
<dbReference type="Pfam" id="PF01734">
    <property type="entry name" value="Patatin"/>
    <property type="match status" value="1"/>
</dbReference>